<proteinExistence type="predicted"/>
<comment type="caution">
    <text evidence="1">The sequence shown here is derived from an EMBL/GenBank/DDBJ whole genome shotgun (WGS) entry which is preliminary data.</text>
</comment>
<dbReference type="InterPro" id="IPR011257">
    <property type="entry name" value="DNA_glycosylase"/>
</dbReference>
<dbReference type="AlphaFoldDB" id="A0A918WTM7"/>
<dbReference type="RefSeq" id="WP_229897483.1">
    <property type="nucleotide sequence ID" value="NZ_BMVC01000002.1"/>
</dbReference>
<sequence>MADHPAWQESSQGDLVRVVEFTGVVWVAHWVDESLVLRPVGSDAMDAPQPAYALPIRLPYLPEAALLADELARLGTVLRLNNPSLWDALLGALLRKGARSCDAKIVYRRMCSAHGRTVDTFAGPLSLAPTPERILDLPDEAFAAAGAALDRDAMRAAAEAYRDHAPYWHTLDVEQLVTSLATVDHVDHWIAAVAAADYRGDFSVYPITDLSLRTLAHKIAPDMQLPSSDHEFATLWRKWAPDRTGLHTLTQFTLAWGTHARTRTQTAR</sequence>
<dbReference type="SUPFAM" id="SSF48150">
    <property type="entry name" value="DNA-glycosylase"/>
    <property type="match status" value="1"/>
</dbReference>
<reference evidence="1" key="1">
    <citation type="journal article" date="2014" name="Int. J. Syst. Evol. Microbiol.">
        <title>Complete genome sequence of Corynebacterium casei LMG S-19264T (=DSM 44701T), isolated from a smear-ripened cheese.</title>
        <authorList>
            <consortium name="US DOE Joint Genome Institute (JGI-PGF)"/>
            <person name="Walter F."/>
            <person name="Albersmeier A."/>
            <person name="Kalinowski J."/>
            <person name="Ruckert C."/>
        </authorList>
    </citation>
    <scope>NUCLEOTIDE SEQUENCE</scope>
    <source>
        <strain evidence="1">JCM 4637</strain>
    </source>
</reference>
<protein>
    <submittedName>
        <fullName evidence="1">Uncharacterized protein</fullName>
    </submittedName>
</protein>
<evidence type="ECO:0000313" key="1">
    <source>
        <dbReference type="EMBL" id="GHC82070.1"/>
    </source>
</evidence>
<dbReference type="GO" id="GO:0003824">
    <property type="term" value="F:catalytic activity"/>
    <property type="evidence" value="ECO:0007669"/>
    <property type="project" value="InterPro"/>
</dbReference>
<accession>A0A918WTM7</accession>
<dbReference type="GO" id="GO:0006281">
    <property type="term" value="P:DNA repair"/>
    <property type="evidence" value="ECO:0007669"/>
    <property type="project" value="InterPro"/>
</dbReference>
<dbReference type="EMBL" id="BMVC01000002">
    <property type="protein sequence ID" value="GHC82070.1"/>
    <property type="molecule type" value="Genomic_DNA"/>
</dbReference>
<organism evidence="1 2">
    <name type="scientific">Streptomyces finlayi</name>
    <dbReference type="NCBI Taxonomy" id="67296"/>
    <lineage>
        <taxon>Bacteria</taxon>
        <taxon>Bacillati</taxon>
        <taxon>Actinomycetota</taxon>
        <taxon>Actinomycetes</taxon>
        <taxon>Kitasatosporales</taxon>
        <taxon>Streptomycetaceae</taxon>
        <taxon>Streptomyces</taxon>
    </lineage>
</organism>
<dbReference type="Gene3D" id="1.10.340.30">
    <property type="entry name" value="Hypothetical protein, domain 2"/>
    <property type="match status" value="1"/>
</dbReference>
<dbReference type="Proteomes" id="UP000638353">
    <property type="component" value="Unassembled WGS sequence"/>
</dbReference>
<evidence type="ECO:0000313" key="2">
    <source>
        <dbReference type="Proteomes" id="UP000638353"/>
    </source>
</evidence>
<reference evidence="1" key="2">
    <citation type="submission" date="2020-09" db="EMBL/GenBank/DDBJ databases">
        <authorList>
            <person name="Sun Q."/>
            <person name="Ohkuma M."/>
        </authorList>
    </citation>
    <scope>NUCLEOTIDE SEQUENCE</scope>
    <source>
        <strain evidence="1">JCM 4637</strain>
    </source>
</reference>
<gene>
    <name evidence="1" type="ORF">GCM10010334_10000</name>
</gene>
<name>A0A918WTM7_9ACTN</name>